<name>A0ACC1SED9_9APHY</name>
<protein>
    <submittedName>
        <fullName evidence="1">Uncharacterized protein</fullName>
    </submittedName>
</protein>
<proteinExistence type="predicted"/>
<comment type="caution">
    <text evidence="1">The sequence shown here is derived from an EMBL/GenBank/DDBJ whole genome shotgun (WGS) entry which is preliminary data.</text>
</comment>
<dbReference type="EMBL" id="JANHOG010001383">
    <property type="protein sequence ID" value="KAJ3537980.1"/>
    <property type="molecule type" value="Genomic_DNA"/>
</dbReference>
<accession>A0ACC1SED9</accession>
<gene>
    <name evidence="1" type="ORF">NM688_g6588</name>
</gene>
<reference evidence="1" key="1">
    <citation type="submission" date="2022-07" db="EMBL/GenBank/DDBJ databases">
        <title>Genome Sequence of Phlebia brevispora.</title>
        <authorList>
            <person name="Buettner E."/>
        </authorList>
    </citation>
    <scope>NUCLEOTIDE SEQUENCE</scope>
    <source>
        <strain evidence="1">MPL23</strain>
    </source>
</reference>
<evidence type="ECO:0000313" key="1">
    <source>
        <dbReference type="EMBL" id="KAJ3537980.1"/>
    </source>
</evidence>
<evidence type="ECO:0000313" key="2">
    <source>
        <dbReference type="Proteomes" id="UP001148662"/>
    </source>
</evidence>
<dbReference type="Proteomes" id="UP001148662">
    <property type="component" value="Unassembled WGS sequence"/>
</dbReference>
<keyword evidence="2" id="KW-1185">Reference proteome</keyword>
<sequence>MSLMNSLWNLFDWLFPSIRLSDDYNDPEALPDGYISLRRNSLITSSRLRPQPPIDAPLGDWSRQREQYKDYERERERQRLTSLEQDNAALKRRIAELEHDLRASNKTLSTLQMLSTPPLSLNAVLPSPPSPPLDPGTLSTAFDALKVSQDLTHQALYERTEEISSLRSFLSKTDDWSGAQLLQAMRDLNAEIVQLAASIADGYAAVLDRKVDLSRLSDRDFVEHALGTQMAELLAKRDHAADPTLLQFAVQAWEVVCVNQILDAFCFGLPPEVDDILTAVFERMHQHVTSAPSYRHKFPLRQYHRAHLPAGRHHLWTSIPTTP</sequence>
<organism evidence="1 2">
    <name type="scientific">Phlebia brevispora</name>
    <dbReference type="NCBI Taxonomy" id="194682"/>
    <lineage>
        <taxon>Eukaryota</taxon>
        <taxon>Fungi</taxon>
        <taxon>Dikarya</taxon>
        <taxon>Basidiomycota</taxon>
        <taxon>Agaricomycotina</taxon>
        <taxon>Agaricomycetes</taxon>
        <taxon>Polyporales</taxon>
        <taxon>Meruliaceae</taxon>
        <taxon>Phlebia</taxon>
    </lineage>
</organism>